<evidence type="ECO:0000313" key="2">
    <source>
        <dbReference type="EMBL" id="MEJ2861465.1"/>
    </source>
</evidence>
<name>A0ABU8M3S0_9PSEU</name>
<proteinExistence type="predicted"/>
<protein>
    <submittedName>
        <fullName evidence="2">Uncharacterized protein</fullName>
    </submittedName>
</protein>
<keyword evidence="1" id="KW-0472">Membrane</keyword>
<organism evidence="2 3">
    <name type="scientific">Actinomycetospora flava</name>
    <dbReference type="NCBI Taxonomy" id="3129232"/>
    <lineage>
        <taxon>Bacteria</taxon>
        <taxon>Bacillati</taxon>
        <taxon>Actinomycetota</taxon>
        <taxon>Actinomycetes</taxon>
        <taxon>Pseudonocardiales</taxon>
        <taxon>Pseudonocardiaceae</taxon>
        <taxon>Actinomycetospora</taxon>
    </lineage>
</organism>
<keyword evidence="1" id="KW-0812">Transmembrane</keyword>
<feature type="transmembrane region" description="Helical" evidence="1">
    <location>
        <begin position="34"/>
        <end position="53"/>
    </location>
</feature>
<feature type="transmembrane region" description="Helical" evidence="1">
    <location>
        <begin position="7"/>
        <end position="28"/>
    </location>
</feature>
<reference evidence="2 3" key="1">
    <citation type="submission" date="2024-03" db="EMBL/GenBank/DDBJ databases">
        <title>Actinomycetospora sp. OC33-EN07, a novel actinomycete isolated from wild orchid (Aerides multiflora).</title>
        <authorList>
            <person name="Suriyachadkun C."/>
        </authorList>
    </citation>
    <scope>NUCLEOTIDE SEQUENCE [LARGE SCALE GENOMIC DNA]</scope>
    <source>
        <strain evidence="2 3">OC33-EN07</strain>
    </source>
</reference>
<keyword evidence="3" id="KW-1185">Reference proteome</keyword>
<accession>A0ABU8M3S0</accession>
<evidence type="ECO:0000313" key="3">
    <source>
        <dbReference type="Proteomes" id="UP001369736"/>
    </source>
</evidence>
<gene>
    <name evidence="2" type="ORF">WCD58_09880</name>
</gene>
<dbReference type="EMBL" id="JBBEGM010000003">
    <property type="protein sequence ID" value="MEJ2861465.1"/>
    <property type="molecule type" value="Genomic_DNA"/>
</dbReference>
<evidence type="ECO:0000256" key="1">
    <source>
        <dbReference type="SAM" id="Phobius"/>
    </source>
</evidence>
<comment type="caution">
    <text evidence="2">The sequence shown here is derived from an EMBL/GenBank/DDBJ whole genome shotgun (WGS) entry which is preliminary data.</text>
</comment>
<dbReference type="Proteomes" id="UP001369736">
    <property type="component" value="Unassembled WGS sequence"/>
</dbReference>
<dbReference type="RefSeq" id="WP_337702170.1">
    <property type="nucleotide sequence ID" value="NZ_JBBEGM010000003.1"/>
</dbReference>
<sequence length="65" mass="7382">MRTWPERLGMAGFQAVTLGVLFVVFPLLHGVAKWVLFALALLVWLFVMAWLGVRITRKERAAKKA</sequence>
<keyword evidence="1" id="KW-1133">Transmembrane helix</keyword>